<evidence type="ECO:0000313" key="7">
    <source>
        <dbReference type="Ensembl" id="ENSCCRP00010120082.1"/>
    </source>
</evidence>
<feature type="domain" description="C2 DOCK-type" evidence="5">
    <location>
        <begin position="639"/>
        <end position="812"/>
    </location>
</feature>
<dbReference type="InterPro" id="IPR046769">
    <property type="entry name" value="DOCKER_Lobe_A"/>
</dbReference>
<dbReference type="SUPFAM" id="SSF48371">
    <property type="entry name" value="ARM repeat"/>
    <property type="match status" value="1"/>
</dbReference>
<dbReference type="SUPFAM" id="SSF50729">
    <property type="entry name" value="PH domain-like"/>
    <property type="match status" value="1"/>
</dbReference>
<dbReference type="InterPro" id="IPR043161">
    <property type="entry name" value="DOCK_C_lobe_A"/>
</dbReference>
<dbReference type="Pfam" id="PF06920">
    <property type="entry name" value="DHR-2_Lobe_A"/>
    <property type="match status" value="1"/>
</dbReference>
<dbReference type="PROSITE" id="PS50003">
    <property type="entry name" value="PH_DOMAIN"/>
    <property type="match status" value="1"/>
</dbReference>
<evidence type="ECO:0000256" key="2">
    <source>
        <dbReference type="ARBA" id="ARBA00022658"/>
    </source>
</evidence>
<dbReference type="PROSITE" id="PS51651">
    <property type="entry name" value="DOCKER"/>
    <property type="match status" value="1"/>
</dbReference>
<dbReference type="InterPro" id="IPR026791">
    <property type="entry name" value="DOCK"/>
</dbReference>
<dbReference type="Gene3D" id="2.60.40.150">
    <property type="entry name" value="C2 domain"/>
    <property type="match status" value="1"/>
</dbReference>
<evidence type="ECO:0000259" key="5">
    <source>
        <dbReference type="PROSITE" id="PS51650"/>
    </source>
</evidence>
<dbReference type="Gene3D" id="1.20.58.740">
    <property type="match status" value="1"/>
</dbReference>
<dbReference type="GO" id="GO:0007264">
    <property type="term" value="P:small GTPase-mediated signal transduction"/>
    <property type="evidence" value="ECO:0007669"/>
    <property type="project" value="InterPro"/>
</dbReference>
<dbReference type="InterPro" id="IPR016024">
    <property type="entry name" value="ARM-type_fold"/>
</dbReference>
<evidence type="ECO:0000259" key="6">
    <source>
        <dbReference type="PROSITE" id="PS51651"/>
    </source>
</evidence>
<dbReference type="InterPro" id="IPR027357">
    <property type="entry name" value="DOCKER_dom"/>
</dbReference>
<comment type="similarity">
    <text evidence="3">Belongs to the DOCK family.</text>
</comment>
<dbReference type="FunFam" id="2.30.29.30:FF:000016">
    <property type="entry name" value="dedicator of cytokinesis protein 9 isoform X1"/>
    <property type="match status" value="1"/>
</dbReference>
<feature type="domain" description="PH" evidence="4">
    <location>
        <begin position="166"/>
        <end position="273"/>
    </location>
</feature>
<dbReference type="InterPro" id="IPR011993">
    <property type="entry name" value="PH-like_dom_sf"/>
</dbReference>
<dbReference type="InterPro" id="IPR046770">
    <property type="entry name" value="DOCKER_Lobe_B"/>
</dbReference>
<dbReference type="CDD" id="cd13267">
    <property type="entry name" value="PH_DOCK-D"/>
    <property type="match status" value="1"/>
</dbReference>
<dbReference type="InterPro" id="IPR037809">
    <property type="entry name" value="C2_Dock-D"/>
</dbReference>
<dbReference type="InterPro" id="IPR001849">
    <property type="entry name" value="PH_domain"/>
</dbReference>
<dbReference type="Gene3D" id="2.30.29.30">
    <property type="entry name" value="Pleckstrin-homology domain (PH domain)/Phosphotyrosine-binding domain (PTB)"/>
    <property type="match status" value="1"/>
</dbReference>
<dbReference type="InterPro" id="IPR035892">
    <property type="entry name" value="C2_domain_sf"/>
</dbReference>
<evidence type="ECO:0000313" key="8">
    <source>
        <dbReference type="Proteomes" id="UP000694427"/>
    </source>
</evidence>
<name>A0A8C1YDB6_CYPCA</name>
<dbReference type="SMART" id="SM00233">
    <property type="entry name" value="PH"/>
    <property type="match status" value="1"/>
</dbReference>
<keyword evidence="8" id="KW-1185">Reference proteome</keyword>
<dbReference type="CDD" id="cd08697">
    <property type="entry name" value="C2_Dock-D"/>
    <property type="match status" value="1"/>
</dbReference>
<dbReference type="FunFam" id="1.20.58.740:FF:000001">
    <property type="entry name" value="dedicator of cytokinesis protein 9 isoform X1"/>
    <property type="match status" value="1"/>
</dbReference>
<evidence type="ECO:0000256" key="1">
    <source>
        <dbReference type="ARBA" id="ARBA00022553"/>
    </source>
</evidence>
<reference evidence="7" key="1">
    <citation type="submission" date="2025-08" db="UniProtKB">
        <authorList>
            <consortium name="Ensembl"/>
        </authorList>
    </citation>
    <scope>IDENTIFICATION</scope>
</reference>
<dbReference type="PANTHER" id="PTHR23317:SF77">
    <property type="entry name" value="DEDICATOR OF CYTOKINESIS PROTEIN 9"/>
    <property type="match status" value="1"/>
</dbReference>
<dbReference type="PANTHER" id="PTHR23317">
    <property type="entry name" value="DEDICATOR OF CYTOKINESIS DOCK"/>
    <property type="match status" value="1"/>
</dbReference>
<dbReference type="InterPro" id="IPR021816">
    <property type="entry name" value="DOCK_C/D_N"/>
</dbReference>
<dbReference type="InterPro" id="IPR046773">
    <property type="entry name" value="DOCKER_Lobe_C"/>
</dbReference>
<keyword evidence="1" id="KW-0597">Phosphoprotein</keyword>
<dbReference type="Ensembl" id="ENSCCRT00010133349.1">
    <property type="protein sequence ID" value="ENSCCRP00010120082.1"/>
    <property type="gene ID" value="ENSCCRG00010052268.1"/>
</dbReference>
<dbReference type="InterPro" id="IPR043162">
    <property type="entry name" value="DOCK_C_lobe_C"/>
</dbReference>
<proteinExistence type="inferred from homology"/>
<sequence length="2018" mass="230315">MSIKTRKFTRGLSKPGTAAELRQSVSEVVRTSVLVLKPKVIEPLDYESVLVQRKTQILSDVLRDMLQFPIDDFQISTLQRQGRTLYSSVPDGAEKRASSLLVQECIRTYNSDWHVVNYKYEVYSGDFRHLPNKVPRPEKLASHVFEVDEDADKEEDAASLGSQRGGVSKHGWLYKGNMNSAISVTMRSFKRRYFYLTQLGDGSYNLNFYKDEKISKEPKGTIFLDSCMGVIQNSKVRRFAFELKMQDKSTYLLAADSEGEMDDWINTLNKILHSSFEIAMQERRNGELHDGVCLESFQLAFREDPKSYLGKKLHSNYLSARDIESKMRSETRLKLFTLDPDTQRLDLSGIEPDVKQFEEKFGKRVLVSCNDLSFNLQSCVAENEEGPTTNVEPFFVVLSLFDVQNSRKISADFHVDLNHPLVRSMIPPPSMQINGGVDTPHQETLLSELPEGMLQYPKKGVFSVTCPHPDIFLVARIEKVLQGGITHCAEPYMKSSDSNKVAQKVLKNAKMACSRLGQYRMPFAWAARPVFKDASGTLDKSTRFSALYRQDSNKLSEEDLFKLLADFRKPEKMAKLPVILGNLDVTIDNVPPDVANCVTPSYIPVRPFESNGPSTGVLFEVEEFVPCIAKCSQPFTTYNNHLYVYPKHLKYDNQKSFAKARNIAVCVEFRESDEEDAQPLKCIYGRPGGTLFTKHAYAAVLHHQQNPEFYDEIKIELPTQLNEKHHLLFTFYHISCDSSTKKRDIVETPVGSAWLPLLKDGRVVMSEQHISVASNLPNGYLSCQEGVSKHSSPEIKWVDGGRPLFKVSTHLVSTIYTQDQHLHNFFHHFQGMQSGNLHAMEGHVMINFLPTILNQLVHVLTSASNEDVAVNTTRVMVHIVAQCHEEGLEHYLRSYVKYVFKPESYSSNNSKTVHEELAKAMTSILKPSTDFLTSNKLLKYSWYFFEALVKSMAQYLMESGKVKLSRNQRFTASFHHAVETLVNMLMPHITQKYKDNLDAARNANHSLAVFIKACIIFDDLNSFNNSINNYVSCFVPGDPKTLYEFKFEFLRVVCNHEHYVPLNLPMPFGKGRIQRFQDLQLDYSLTDDFCRNHFLVGLLLREVCGALREFGEVRQIAIQVLKSLMIKHTFDDRYASKSQQARLATLYLPLFGLLQENVHRLNVRDTSNFNTNQVNHLVYFFSFSSVYYSQLVTIYYSQLFSSEWTQSASALGSSMLRCDKLDREEIKNLLMCFLHVLKSMSEDALFTYWNKATTSELMDFFTLVEVCLHQFRYMGKRFIARSQDGVGFMALDRKSLTLPVSRNRGGVMHTRLHQLGSLENAHTFNHTYCHGDADTCLLEANVSTEVCLTVLDTLSVFIMGFKVQTTSGNLGHNPLMKKVFQVHLCFLQIPQSETALKQVFTSLRTFIFKFPCTFFDGRADMCACLCYEILKCCNSKLSSIRSDAAHLLYFLMKSNFEYNGRKSFVRTHLQVVIAVSQLIADVIGIGGTRFQQSLSIINNCANSDKTVKHTAFPSDVKDLTKRIRTVLMATEQMKEHEKDPEMLVDLQYSLAKSYTSTPELRKTWLDSMAKIHVKNGDLSEAAMCYVHVAALVAEYLKRKGMFRQGCSAFCVITPNIDEEAAMMEDVGMQDVHFNEEVLMELLEACADGLWKAERYELISDIYKLIIPIYEQRRDFEKLAHLYDTLHRAYTKVLEVMHSGKRLLGTFFRVAFFGQGFFEDEDGKEYIYKEPKFTPLSEISQRLLKLYSDKFGQENVKMIQDSGRVNPKDLEAKFAYIQVTHVTPYLEEKELEERKTDFERSHNIRRFVFETPFTESGKRHGGVEEQCKRRTVLTTTHCFPYVKKRIAVMYQHHTDLSPIEVAIDEMSGKVAELRALCATTEVDMIRLQLKLQGSISVQVNAGPLAYARAFLDDACAKKYPDNKVKQLKEVFRQFVEACGQALAVNERLIKEDQQEYHDEMKASYKDLARELSHIMHEQISTVEGGTKSSLSDSLHIFNAISGTPSGTTLHGMPSSASTV</sequence>
<dbReference type="FunFam" id="1.25.40.410:FF:000001">
    <property type="entry name" value="dedicator of cytokinesis protein 9 isoform X2"/>
    <property type="match status" value="1"/>
</dbReference>
<dbReference type="Gene3D" id="1.25.40.410">
    <property type="match status" value="1"/>
</dbReference>
<dbReference type="GO" id="GO:0005085">
    <property type="term" value="F:guanyl-nucleotide exchange factor activity"/>
    <property type="evidence" value="ECO:0007669"/>
    <property type="project" value="UniProtKB-KW"/>
</dbReference>
<evidence type="ECO:0000256" key="3">
    <source>
        <dbReference type="PROSITE-ProRule" id="PRU00983"/>
    </source>
</evidence>
<dbReference type="Pfam" id="PF11878">
    <property type="entry name" value="DOCK_C-D_N"/>
    <property type="match status" value="1"/>
</dbReference>
<dbReference type="Proteomes" id="UP000694427">
    <property type="component" value="Unplaced"/>
</dbReference>
<dbReference type="Pfam" id="PF14429">
    <property type="entry name" value="DOCK-C2"/>
    <property type="match status" value="1"/>
</dbReference>
<dbReference type="CDD" id="cd11698">
    <property type="entry name" value="DHR2_DOCK9"/>
    <property type="match status" value="1"/>
</dbReference>
<dbReference type="PROSITE" id="PS51650">
    <property type="entry name" value="C2_DOCK"/>
    <property type="match status" value="1"/>
</dbReference>
<organism evidence="7 8">
    <name type="scientific">Cyprinus carpio</name>
    <name type="common">Common carp</name>
    <dbReference type="NCBI Taxonomy" id="7962"/>
    <lineage>
        <taxon>Eukaryota</taxon>
        <taxon>Metazoa</taxon>
        <taxon>Chordata</taxon>
        <taxon>Craniata</taxon>
        <taxon>Vertebrata</taxon>
        <taxon>Euteleostomi</taxon>
        <taxon>Actinopterygii</taxon>
        <taxon>Neopterygii</taxon>
        <taxon>Teleostei</taxon>
        <taxon>Ostariophysi</taxon>
        <taxon>Cypriniformes</taxon>
        <taxon>Cyprinidae</taxon>
        <taxon>Cyprininae</taxon>
        <taxon>Cyprinus</taxon>
    </lineage>
</organism>
<dbReference type="Pfam" id="PF20422">
    <property type="entry name" value="DHR-2_Lobe_B"/>
    <property type="match status" value="1"/>
</dbReference>
<dbReference type="InterPro" id="IPR027007">
    <property type="entry name" value="C2_DOCK-type_domain"/>
</dbReference>
<accession>A0A8C1YDB6</accession>
<protein>
    <submittedName>
        <fullName evidence="7">Dedicator of cytokinesis 9b</fullName>
    </submittedName>
</protein>
<keyword evidence="2" id="KW-0344">Guanine-nucleotide releasing factor</keyword>
<evidence type="ECO:0000259" key="4">
    <source>
        <dbReference type="PROSITE" id="PS50003"/>
    </source>
</evidence>
<dbReference type="Pfam" id="PF20421">
    <property type="entry name" value="DHR-2_Lobe_C"/>
    <property type="match status" value="1"/>
</dbReference>
<feature type="domain" description="DOCKER" evidence="6">
    <location>
        <begin position="1552"/>
        <end position="1979"/>
    </location>
</feature>
<dbReference type="Pfam" id="PF00169">
    <property type="entry name" value="PH"/>
    <property type="match status" value="1"/>
</dbReference>
<reference evidence="7" key="2">
    <citation type="submission" date="2025-09" db="UniProtKB">
        <authorList>
            <consortium name="Ensembl"/>
        </authorList>
    </citation>
    <scope>IDENTIFICATION</scope>
</reference>